<dbReference type="RefSeq" id="WP_342295198.1">
    <property type="nucleotide sequence ID" value="NZ_JBCEVZ010000001.1"/>
</dbReference>
<sequence length="260" mass="27670">MFTRLLSLFFLLVLLVGPARAQDLLTKRNGDEIAVKVVEITPSEVKYRRADNPDGPLISIWRSDVFLIRYANGTKEVLNAPPAAVGTGLPVSGAAARTAFPAEVPTLSNAAPDDAILDEPIRLDGPRIGFTVLSASVLDKAHESMPDLNPFLTQFGWQFESRLFRMPNGVSGLAEFVPLVGGLEQGKFLPSISGLLGIRGAKGLEFGVGPNLTPLGANLVLAMGTSFRSNGINFPVNLAVVPGNGGARISLMLGFNARHR</sequence>
<evidence type="ECO:0000313" key="2">
    <source>
        <dbReference type="EMBL" id="MEL5992677.1"/>
    </source>
</evidence>
<organism evidence="2 3">
    <name type="scientific">Hymenobacter segetis</name>
    <dbReference type="NCBI Taxonomy" id="2025509"/>
    <lineage>
        <taxon>Bacteria</taxon>
        <taxon>Pseudomonadati</taxon>
        <taxon>Bacteroidota</taxon>
        <taxon>Cytophagia</taxon>
        <taxon>Cytophagales</taxon>
        <taxon>Hymenobacteraceae</taxon>
        <taxon>Hymenobacter</taxon>
    </lineage>
</organism>
<keyword evidence="3" id="KW-1185">Reference proteome</keyword>
<dbReference type="EMBL" id="JBCEVZ010000001">
    <property type="protein sequence ID" value="MEL5992677.1"/>
    <property type="molecule type" value="Genomic_DNA"/>
</dbReference>
<evidence type="ECO:0000313" key="3">
    <source>
        <dbReference type="Proteomes" id="UP001479606"/>
    </source>
</evidence>
<accession>A0ABU9LR64</accession>
<keyword evidence="1" id="KW-0732">Signal</keyword>
<protein>
    <submittedName>
        <fullName evidence="2">Uncharacterized protein</fullName>
    </submittedName>
</protein>
<gene>
    <name evidence="2" type="ORF">AAFH49_00560</name>
</gene>
<dbReference type="Proteomes" id="UP001479606">
    <property type="component" value="Unassembled WGS sequence"/>
</dbReference>
<evidence type="ECO:0000256" key="1">
    <source>
        <dbReference type="SAM" id="SignalP"/>
    </source>
</evidence>
<feature type="chain" id="PRO_5047417671" evidence="1">
    <location>
        <begin position="22"/>
        <end position="260"/>
    </location>
</feature>
<reference evidence="2 3" key="1">
    <citation type="journal article" date="2018" name="Arch. Microbiol.">
        <title>Hymenobacter segetis sp. nov., isolated from soil.</title>
        <authorList>
            <person name="Ten L.N."/>
            <person name="Lim S.J."/>
            <person name="Kim B.O."/>
            <person name="Kang I.K."/>
            <person name="Jung H.Y."/>
        </authorList>
    </citation>
    <scope>NUCLEOTIDE SEQUENCE [LARGE SCALE GENOMIC DNA]</scope>
    <source>
        <strain evidence="2 3">S7-3-11</strain>
    </source>
</reference>
<proteinExistence type="predicted"/>
<comment type="caution">
    <text evidence="2">The sequence shown here is derived from an EMBL/GenBank/DDBJ whole genome shotgun (WGS) entry which is preliminary data.</text>
</comment>
<feature type="signal peptide" evidence="1">
    <location>
        <begin position="1"/>
        <end position="21"/>
    </location>
</feature>
<name>A0ABU9LR64_9BACT</name>